<keyword evidence="8" id="KW-0770">Synapse</keyword>
<feature type="binding site" evidence="17">
    <location>
        <position position="741"/>
    </location>
    <ligand>
        <name>L-glutamate</name>
        <dbReference type="ChEBI" id="CHEBI:29985"/>
    </ligand>
</feature>
<dbReference type="SUPFAM" id="SSF53850">
    <property type="entry name" value="Periplasmic binding protein-like II"/>
    <property type="match status" value="1"/>
</dbReference>
<dbReference type="SMART" id="SM00079">
    <property type="entry name" value="PBPe"/>
    <property type="match status" value="1"/>
</dbReference>
<evidence type="ECO:0000256" key="8">
    <source>
        <dbReference type="ARBA" id="ARBA00023018"/>
    </source>
</evidence>
<feature type="site" description="Interaction with the cone snail toxin Con-ikot-ikot" evidence="18">
    <location>
        <position position="746"/>
    </location>
</feature>
<dbReference type="Pfam" id="PF01094">
    <property type="entry name" value="ANF_receptor"/>
    <property type="match status" value="1"/>
</dbReference>
<dbReference type="GO" id="GO:0046872">
    <property type="term" value="F:metal ion binding"/>
    <property type="evidence" value="ECO:0007669"/>
    <property type="project" value="UniProtKB-KW"/>
</dbReference>
<keyword evidence="11 24" id="KW-0675">Receptor</keyword>
<keyword evidence="7 21" id="KW-1133">Transmembrane helix</keyword>
<keyword evidence="14" id="KW-1071">Ligand-gated ion channel</keyword>
<keyword evidence="6" id="KW-0862">Zinc</keyword>
<keyword evidence="10 21" id="KW-0472">Membrane</keyword>
<keyword evidence="4 21" id="KW-0812">Transmembrane</keyword>
<evidence type="ECO:0000256" key="20">
    <source>
        <dbReference type="SAM" id="MobiDB-lite"/>
    </source>
</evidence>
<dbReference type="InterPro" id="IPR001828">
    <property type="entry name" value="ANF_lig-bd_rcpt"/>
</dbReference>
<feature type="site" description="Crucial to convey clamshell closure to channel opening" evidence="18">
    <location>
        <position position="713"/>
    </location>
</feature>
<evidence type="ECO:0000256" key="10">
    <source>
        <dbReference type="ARBA" id="ARBA00023136"/>
    </source>
</evidence>
<proteinExistence type="predicted"/>
<dbReference type="GO" id="GO:0045211">
    <property type="term" value="C:postsynaptic membrane"/>
    <property type="evidence" value="ECO:0007669"/>
    <property type="project" value="UniProtKB-SubCell"/>
</dbReference>
<reference evidence="24" key="1">
    <citation type="submission" date="2018-11" db="EMBL/GenBank/DDBJ databases">
        <authorList>
            <person name="Alioto T."/>
            <person name="Alioto T."/>
        </authorList>
    </citation>
    <scope>NUCLEOTIDE SEQUENCE</scope>
</reference>
<feature type="transmembrane region" description="Helical" evidence="21">
    <location>
        <begin position="684"/>
        <end position="705"/>
    </location>
</feature>
<dbReference type="InterPro" id="IPR015683">
    <property type="entry name" value="Ionotropic_Glu_rcpt"/>
</dbReference>
<evidence type="ECO:0000256" key="15">
    <source>
        <dbReference type="ARBA" id="ARBA00023303"/>
    </source>
</evidence>
<dbReference type="PRINTS" id="PR00177">
    <property type="entry name" value="NMDARECEPTOR"/>
</dbReference>
<feature type="disulfide bond" evidence="19">
    <location>
        <begin position="796"/>
        <end position="849"/>
    </location>
</feature>
<feature type="binding site" evidence="17">
    <location>
        <position position="782"/>
    </location>
    <ligand>
        <name>L-glutamate</name>
        <dbReference type="ChEBI" id="CHEBI:29985"/>
    </ligand>
</feature>
<keyword evidence="9" id="KW-0406">Ion transport</keyword>
<evidence type="ECO:0000256" key="9">
    <source>
        <dbReference type="ARBA" id="ARBA00023065"/>
    </source>
</evidence>
<evidence type="ECO:0000256" key="12">
    <source>
        <dbReference type="ARBA" id="ARBA00023180"/>
    </source>
</evidence>
<comment type="caution">
    <text evidence="24">The sequence shown here is derived from an EMBL/GenBank/DDBJ whole genome shotgun (WGS) entry which is preliminary data.</text>
</comment>
<dbReference type="FunFam" id="3.40.190.10:FF:000009">
    <property type="entry name" value="Putative glutamate receptor ionotropic NMDA 2B"/>
    <property type="match status" value="1"/>
</dbReference>
<dbReference type="SUPFAM" id="SSF53822">
    <property type="entry name" value="Periplasmic binding protein-like I"/>
    <property type="match status" value="1"/>
</dbReference>
<evidence type="ECO:0000256" key="11">
    <source>
        <dbReference type="ARBA" id="ARBA00023170"/>
    </source>
</evidence>
<keyword evidence="2" id="KW-0813">Transport</keyword>
<dbReference type="InterPro" id="IPR001508">
    <property type="entry name" value="Iono_Glu_rcpt_met"/>
</dbReference>
<feature type="region of interest" description="Disordered" evidence="20">
    <location>
        <begin position="1003"/>
        <end position="1030"/>
    </location>
</feature>
<evidence type="ECO:0000256" key="14">
    <source>
        <dbReference type="ARBA" id="ARBA00023286"/>
    </source>
</evidence>
<dbReference type="Gene3D" id="3.40.190.10">
    <property type="entry name" value="Periplasmic binding protein-like II"/>
    <property type="match status" value="3"/>
</dbReference>
<keyword evidence="15" id="KW-0407">Ion channel</keyword>
<keyword evidence="19" id="KW-1015">Disulfide bond</keyword>
<dbReference type="OrthoDB" id="5984008at2759"/>
<evidence type="ECO:0000256" key="1">
    <source>
        <dbReference type="ARBA" id="ARBA00004651"/>
    </source>
</evidence>
<evidence type="ECO:0000259" key="23">
    <source>
        <dbReference type="SMART" id="SM00918"/>
    </source>
</evidence>
<dbReference type="SMART" id="SM00918">
    <property type="entry name" value="Lig_chan-Glu_bd"/>
    <property type="match status" value="1"/>
</dbReference>
<evidence type="ECO:0000313" key="25">
    <source>
        <dbReference type="Proteomes" id="UP000596742"/>
    </source>
</evidence>
<dbReference type="Pfam" id="PF10613">
    <property type="entry name" value="Lig_chan-Glu_bd"/>
    <property type="match status" value="1"/>
</dbReference>
<sequence length="1092" mass="124698">MNIHYLCNIFTTTVLTIFGLFPVTSHSLIDVEFLVIVPYSRQYDKISQKVTKESYMLGKNLRGIYDFKVVSKFLYNENPDEILKIFCEDIFPKKINTVMFLNINPDKGFSAGDYVMSLTQDLGYPFISWDPDLSLALQEAKNTHILQMAPTISHESHAMVNLLLRYNWTSFTIISTTTVQYLDFFNSIELLVKEHNENGHITRLSRLHVLSKILIDTSSHDEEKMKVKMRSDLVNHNVKENRVFLLHSSSAEAKNLFDCATELGLTSKEYMWIISSSSIGNIVSKARRAAPSYPLGLLGFKHYGVDGQTLESVLDIALKTSIYVWGLALKSMAPYIKNFTITPKMSCNQSHLNFWNDGLALFRHMKNIRDVSLISTDIPPVRFNPIGLNQFIKLVIYNTQSKTTNLRTDKVWRQVGNWVPKQSGSRTEMDIEMNDITWPGDSKSPPKGKPDRRHFRIVTLKEEPYVKYRKLNSERKCGHHEVPCRLVYNPILHGNDSTLANDTVLRCCAGLCVDLLKILSTEMKFDYDFYEVPDQTWGLPDQVTGEWNGLIKEVKDRKADMVLTSLKITPARNEHIEFSIPFLETGITIIVSIRKGAISPTAFLEPYDYPSWCLILVFSVHATGASIFIYEWLSPSGLNRGRTSLRDHKFSLFRSFWLIWSMLFGASVSTDNPRGVASRFMTNVWALFALVFLASYTANLAAFMITKDEYYKLSGITDWRLRNPNSLKPPFKFATVPNGSTEENLRQNHKQMFTYMKTYNKPTVAEGIESLKAQKIDAFIYDATPLEYQVGIDKDCNLITVGERYAMTGYGVGVPKGSDLMAEINEIILELQENGELERLRKFWLAGACHRKQKRGQHSQNIGILNFTSAFILLAGGMLLGSLLLLLEHIYFKFGRSCLRRYDKSGCCALISLSMGKSLNFEQSVREALDIHRKHRCKNAVCELQIWKTKHELDLSLLKIQKLQDQLRNVTTVKGACRENHKLNGAPALSLNRHVQIHNDIENKAKEEQSPSSANEAFKQRHIRHGSDESVKVQLTNIDNPRWNRRSLKRSSSYTNAVMIDLPENSQSQVAKHDNGHYYVRLPTQNPDDSIT</sequence>
<evidence type="ECO:0000256" key="13">
    <source>
        <dbReference type="ARBA" id="ARBA00023257"/>
    </source>
</evidence>
<dbReference type="Proteomes" id="UP000596742">
    <property type="component" value="Unassembled WGS sequence"/>
</dbReference>
<organism evidence="24 25">
    <name type="scientific">Mytilus galloprovincialis</name>
    <name type="common">Mediterranean mussel</name>
    <dbReference type="NCBI Taxonomy" id="29158"/>
    <lineage>
        <taxon>Eukaryota</taxon>
        <taxon>Metazoa</taxon>
        <taxon>Spiralia</taxon>
        <taxon>Lophotrochozoa</taxon>
        <taxon>Mollusca</taxon>
        <taxon>Bivalvia</taxon>
        <taxon>Autobranchia</taxon>
        <taxon>Pteriomorphia</taxon>
        <taxon>Mytilida</taxon>
        <taxon>Mytiloidea</taxon>
        <taxon>Mytilidae</taxon>
        <taxon>Mytilinae</taxon>
        <taxon>Mytilus</taxon>
    </lineage>
</organism>
<keyword evidence="13" id="KW-0628">Postsynaptic cell membrane</keyword>
<name>A0A8B6BQU0_MYTGA</name>
<evidence type="ECO:0000256" key="4">
    <source>
        <dbReference type="ARBA" id="ARBA00022692"/>
    </source>
</evidence>
<keyword evidence="25" id="KW-1185">Reference proteome</keyword>
<evidence type="ECO:0000256" key="19">
    <source>
        <dbReference type="PIRSR" id="PIRSR601508-3"/>
    </source>
</evidence>
<keyword evidence="5" id="KW-0479">Metal-binding</keyword>
<evidence type="ECO:0000256" key="21">
    <source>
        <dbReference type="SAM" id="Phobius"/>
    </source>
</evidence>
<feature type="binding site" evidence="17">
    <location>
        <position position="740"/>
    </location>
    <ligand>
        <name>L-glutamate</name>
        <dbReference type="ChEBI" id="CHEBI:29985"/>
    </ligand>
</feature>
<gene>
    <name evidence="24" type="ORF">MGAL_10B037398</name>
</gene>
<dbReference type="GO" id="GO:0038023">
    <property type="term" value="F:signaling receptor activity"/>
    <property type="evidence" value="ECO:0007669"/>
    <property type="project" value="InterPro"/>
</dbReference>
<protein>
    <submittedName>
        <fullName evidence="24">Glutamate receptor ionotropic, NMDA 2B</fullName>
    </submittedName>
</protein>
<evidence type="ECO:0000256" key="7">
    <source>
        <dbReference type="ARBA" id="ARBA00022989"/>
    </source>
</evidence>
<evidence type="ECO:0000313" key="24">
    <source>
        <dbReference type="EMBL" id="VDH94263.1"/>
    </source>
</evidence>
<evidence type="ECO:0000256" key="2">
    <source>
        <dbReference type="ARBA" id="ARBA00022448"/>
    </source>
</evidence>
<comment type="subcellular location">
    <subcellularLocation>
        <location evidence="1">Cell membrane</location>
        <topology evidence="1">Multi-pass membrane protein</topology>
    </subcellularLocation>
    <subcellularLocation>
        <location evidence="16">Postsynaptic cell membrane</location>
    </subcellularLocation>
</comment>
<keyword evidence="3" id="KW-1003">Cell membrane</keyword>
<feature type="domain" description="Ionotropic glutamate receptor C-terminal" evidence="22">
    <location>
        <begin position="479"/>
        <end position="847"/>
    </location>
</feature>
<dbReference type="InterPro" id="IPR019594">
    <property type="entry name" value="Glu/Gly-bd"/>
</dbReference>
<accession>A0A8B6BQU0</accession>
<evidence type="ECO:0000256" key="18">
    <source>
        <dbReference type="PIRSR" id="PIRSR601508-2"/>
    </source>
</evidence>
<evidence type="ECO:0000256" key="17">
    <source>
        <dbReference type="PIRSR" id="PIRSR601508-1"/>
    </source>
</evidence>
<keyword evidence="12" id="KW-0325">Glycoprotein</keyword>
<evidence type="ECO:0000259" key="22">
    <source>
        <dbReference type="SMART" id="SM00079"/>
    </source>
</evidence>
<evidence type="ECO:0000256" key="6">
    <source>
        <dbReference type="ARBA" id="ARBA00022833"/>
    </source>
</evidence>
<dbReference type="InterPro" id="IPR001320">
    <property type="entry name" value="Iontro_rcpt_C"/>
</dbReference>
<feature type="transmembrane region" description="Helical" evidence="21">
    <location>
        <begin position="651"/>
        <end position="669"/>
    </location>
</feature>
<feature type="binding site" evidence="17">
    <location>
        <position position="572"/>
    </location>
    <ligand>
        <name>L-glutamate</name>
        <dbReference type="ChEBI" id="CHEBI:29985"/>
    </ligand>
</feature>
<dbReference type="Gene3D" id="3.40.50.2300">
    <property type="match status" value="2"/>
</dbReference>
<feature type="transmembrane region" description="Helical" evidence="21">
    <location>
        <begin position="609"/>
        <end position="630"/>
    </location>
</feature>
<dbReference type="InterPro" id="IPR028082">
    <property type="entry name" value="Peripla_BP_I"/>
</dbReference>
<evidence type="ECO:0000256" key="5">
    <source>
        <dbReference type="ARBA" id="ARBA00022723"/>
    </source>
</evidence>
<dbReference type="Pfam" id="PF00060">
    <property type="entry name" value="Lig_chan"/>
    <property type="match status" value="1"/>
</dbReference>
<dbReference type="AlphaFoldDB" id="A0A8B6BQU0"/>
<evidence type="ECO:0000256" key="3">
    <source>
        <dbReference type="ARBA" id="ARBA00022475"/>
    </source>
</evidence>
<dbReference type="EMBL" id="UYJE01000561">
    <property type="protein sequence ID" value="VDH94263.1"/>
    <property type="molecule type" value="Genomic_DNA"/>
</dbReference>
<feature type="transmembrane region" description="Helical" evidence="21">
    <location>
        <begin position="862"/>
        <end position="887"/>
    </location>
</feature>
<dbReference type="GO" id="GO:0015276">
    <property type="term" value="F:ligand-gated monoatomic ion channel activity"/>
    <property type="evidence" value="ECO:0007669"/>
    <property type="project" value="InterPro"/>
</dbReference>
<evidence type="ECO:0000256" key="16">
    <source>
        <dbReference type="ARBA" id="ARBA00034100"/>
    </source>
</evidence>
<dbReference type="Gene3D" id="1.10.287.70">
    <property type="match status" value="1"/>
</dbReference>
<feature type="domain" description="Ionotropic glutamate receptor L-glutamate and glycine-binding" evidence="23">
    <location>
        <begin position="490"/>
        <end position="556"/>
    </location>
</feature>
<dbReference type="PANTHER" id="PTHR18966">
    <property type="entry name" value="IONOTROPIC GLUTAMATE RECEPTOR"/>
    <property type="match status" value="1"/>
</dbReference>